<dbReference type="STRING" id="1156935.QWE_04393"/>
<sequence>MRSLRSDGMTADNERAPKQQTAKALLGLRDLILTGEIEPGERLSEVALAERLSVSRTPLRAALQRLEQEGLVALIPSGGYAVRSFSRQEVIDAIELRGVLEGTAARLAAERGATPARMKAIREVVAQLDDVLLAEPSAMDFERYEALNGRFHRLLWDLAGSEVLRREIERMTSLPFASPNAFVNTESDVPAFYRTLVVAQAQHKAIVSAIELREGARAEALAREHARLARQNLDFVLEEQPDLRRKVLALALMAG</sequence>
<dbReference type="PANTHER" id="PTHR43537:SF49">
    <property type="entry name" value="TRANSCRIPTIONAL REGULATORY PROTEIN"/>
    <property type="match status" value="1"/>
</dbReference>
<dbReference type="CDD" id="cd07377">
    <property type="entry name" value="WHTH_GntR"/>
    <property type="match status" value="1"/>
</dbReference>
<evidence type="ECO:0000256" key="3">
    <source>
        <dbReference type="ARBA" id="ARBA00023163"/>
    </source>
</evidence>
<dbReference type="InterPro" id="IPR008920">
    <property type="entry name" value="TF_FadR/GntR_C"/>
</dbReference>
<dbReference type="InterPro" id="IPR011711">
    <property type="entry name" value="GntR_C"/>
</dbReference>
<protein>
    <submittedName>
        <fullName evidence="6">GntR family transcriptional regulator</fullName>
    </submittedName>
</protein>
<dbReference type="Gene3D" id="1.10.10.10">
    <property type="entry name" value="Winged helix-like DNA-binding domain superfamily/Winged helix DNA-binding domain"/>
    <property type="match status" value="1"/>
</dbReference>
<dbReference type="Pfam" id="PF07729">
    <property type="entry name" value="FCD"/>
    <property type="match status" value="1"/>
</dbReference>
<keyword evidence="1" id="KW-0805">Transcription regulation</keyword>
<dbReference type="Proteomes" id="UP000007123">
    <property type="component" value="Unassembled WGS sequence"/>
</dbReference>
<feature type="region of interest" description="Disordered" evidence="4">
    <location>
        <begin position="1"/>
        <end position="20"/>
    </location>
</feature>
<feature type="domain" description="HTH gntR-type" evidence="5">
    <location>
        <begin position="18"/>
        <end position="85"/>
    </location>
</feature>
<dbReference type="EMBL" id="ALJF01000003">
    <property type="protein sequence ID" value="EKF61003.1"/>
    <property type="molecule type" value="Genomic_DNA"/>
</dbReference>
<dbReference type="PROSITE" id="PS50949">
    <property type="entry name" value="HTH_GNTR"/>
    <property type="match status" value="1"/>
</dbReference>
<evidence type="ECO:0000256" key="1">
    <source>
        <dbReference type="ARBA" id="ARBA00023015"/>
    </source>
</evidence>
<dbReference type="InterPro" id="IPR036390">
    <property type="entry name" value="WH_DNA-bd_sf"/>
</dbReference>
<evidence type="ECO:0000313" key="7">
    <source>
        <dbReference type="Proteomes" id="UP000007123"/>
    </source>
</evidence>
<dbReference type="PANTHER" id="PTHR43537">
    <property type="entry name" value="TRANSCRIPTIONAL REGULATOR, GNTR FAMILY"/>
    <property type="match status" value="1"/>
</dbReference>
<comment type="caution">
    <text evidence="6">The sequence shown here is derived from an EMBL/GenBank/DDBJ whole genome shotgun (WGS) entry which is preliminary data.</text>
</comment>
<keyword evidence="7" id="KW-1185">Reference proteome</keyword>
<keyword evidence="3" id="KW-0804">Transcription</keyword>
<dbReference type="GO" id="GO:0003677">
    <property type="term" value="F:DNA binding"/>
    <property type="evidence" value="ECO:0007669"/>
    <property type="project" value="UniProtKB-KW"/>
</dbReference>
<dbReference type="GO" id="GO:0003700">
    <property type="term" value="F:DNA-binding transcription factor activity"/>
    <property type="evidence" value="ECO:0007669"/>
    <property type="project" value="InterPro"/>
</dbReference>
<dbReference type="InterPro" id="IPR000524">
    <property type="entry name" value="Tscrpt_reg_HTH_GntR"/>
</dbReference>
<organism evidence="6 7">
    <name type="scientific">Agrobacterium albertimagni AOL15</name>
    <dbReference type="NCBI Taxonomy" id="1156935"/>
    <lineage>
        <taxon>Bacteria</taxon>
        <taxon>Pseudomonadati</taxon>
        <taxon>Pseudomonadota</taxon>
        <taxon>Alphaproteobacteria</taxon>
        <taxon>Hyphomicrobiales</taxon>
        <taxon>Rhizobiaceae</taxon>
        <taxon>Rhizobium/Agrobacterium group</taxon>
        <taxon>Agrobacterium</taxon>
    </lineage>
</organism>
<dbReference type="PRINTS" id="PR00035">
    <property type="entry name" value="HTHGNTR"/>
</dbReference>
<dbReference type="AlphaFoldDB" id="K2PJB7"/>
<dbReference type="SUPFAM" id="SSF46785">
    <property type="entry name" value="Winged helix' DNA-binding domain"/>
    <property type="match status" value="1"/>
</dbReference>
<reference evidence="6 7" key="1">
    <citation type="journal article" date="2012" name="J. Bacteriol.">
        <title>Draft Genome Sequence of Agrobacterium albertimagni Strain AOL15.</title>
        <authorList>
            <person name="Trimble W.L."/>
            <person name="Phung le T."/>
            <person name="Meyer F."/>
            <person name="Gilbert J.A."/>
            <person name="Silver S."/>
        </authorList>
    </citation>
    <scope>NUCLEOTIDE SEQUENCE [LARGE SCALE GENOMIC DNA]</scope>
    <source>
        <strain evidence="6 7">AOL15</strain>
    </source>
</reference>
<evidence type="ECO:0000313" key="6">
    <source>
        <dbReference type="EMBL" id="EKF61003.1"/>
    </source>
</evidence>
<evidence type="ECO:0000256" key="2">
    <source>
        <dbReference type="ARBA" id="ARBA00023125"/>
    </source>
</evidence>
<dbReference type="SMART" id="SM00895">
    <property type="entry name" value="FCD"/>
    <property type="match status" value="1"/>
</dbReference>
<dbReference type="SUPFAM" id="SSF48008">
    <property type="entry name" value="GntR ligand-binding domain-like"/>
    <property type="match status" value="1"/>
</dbReference>
<evidence type="ECO:0000259" key="5">
    <source>
        <dbReference type="PROSITE" id="PS50949"/>
    </source>
</evidence>
<proteinExistence type="predicted"/>
<dbReference type="PATRIC" id="fig|1156935.5.peg.887"/>
<dbReference type="SMART" id="SM00345">
    <property type="entry name" value="HTH_GNTR"/>
    <property type="match status" value="1"/>
</dbReference>
<dbReference type="InterPro" id="IPR036388">
    <property type="entry name" value="WH-like_DNA-bd_sf"/>
</dbReference>
<accession>K2PJB7</accession>
<gene>
    <name evidence="6" type="ORF">QWE_04393</name>
</gene>
<keyword evidence="2" id="KW-0238">DNA-binding</keyword>
<dbReference type="Pfam" id="PF00392">
    <property type="entry name" value="GntR"/>
    <property type="match status" value="1"/>
</dbReference>
<dbReference type="Gene3D" id="1.20.120.530">
    <property type="entry name" value="GntR ligand-binding domain-like"/>
    <property type="match status" value="1"/>
</dbReference>
<name>K2PJB7_9HYPH</name>
<dbReference type="eggNOG" id="COG1802">
    <property type="taxonomic scope" value="Bacteria"/>
</dbReference>
<evidence type="ECO:0000256" key="4">
    <source>
        <dbReference type="SAM" id="MobiDB-lite"/>
    </source>
</evidence>